<keyword evidence="1" id="KW-0472">Membrane</keyword>
<reference evidence="3" key="1">
    <citation type="journal article" date="2018" name="BMC Biol.">
        <title>Nuclear genome sequence of the plastid-lacking cryptomonad Goniomonas avonlea provides insights into the evolution of secondary plastids.</title>
        <authorList>
            <person name="Cenci U."/>
            <person name="Sibbald S.J."/>
            <person name="Curtis B.A."/>
            <person name="Kamikawa R."/>
            <person name="Eme L."/>
            <person name="Moog D."/>
            <person name="Henrissat B."/>
            <person name="Marechal E."/>
            <person name="Chabi M."/>
            <person name="Djemiel C."/>
            <person name="Roger A.J."/>
            <person name="Kim E."/>
            <person name="Archibald J.M."/>
        </authorList>
    </citation>
    <scope>NUCLEOTIDE SEQUENCE</scope>
</reference>
<dbReference type="InterPro" id="IPR024937">
    <property type="entry name" value="Domain_X"/>
</dbReference>
<keyword evidence="3" id="KW-0496">Mitochondrion</keyword>
<proteinExistence type="predicted"/>
<evidence type="ECO:0000256" key="1">
    <source>
        <dbReference type="SAM" id="Phobius"/>
    </source>
</evidence>
<name>A0A348G6N6_9CRYP</name>
<geneLocation type="mitochondrion" evidence="3"/>
<organism evidence="3">
    <name type="scientific">Goniomonas avonlea</name>
    <dbReference type="NCBI Taxonomy" id="1255295"/>
    <lineage>
        <taxon>Eukaryota</taxon>
        <taxon>Cryptophyceae</taxon>
        <taxon>Cyathomonadacea</taxon>
        <taxon>Goniomonadaceae</taxon>
        <taxon>Goniomonas</taxon>
    </lineage>
</organism>
<feature type="domain" description="Domain X" evidence="2">
    <location>
        <begin position="209"/>
        <end position="274"/>
    </location>
</feature>
<dbReference type="GO" id="GO:0005737">
    <property type="term" value="C:cytoplasm"/>
    <property type="evidence" value="ECO:0007669"/>
    <property type="project" value="UniProtKB-ARBA"/>
</dbReference>
<feature type="transmembrane region" description="Helical" evidence="1">
    <location>
        <begin position="216"/>
        <end position="240"/>
    </location>
</feature>
<dbReference type="AlphaFoldDB" id="A0A348G6N6"/>
<evidence type="ECO:0000259" key="2">
    <source>
        <dbReference type="Pfam" id="PF01348"/>
    </source>
</evidence>
<evidence type="ECO:0000313" key="3">
    <source>
        <dbReference type="EMBL" id="BBF98333.1"/>
    </source>
</evidence>
<accession>A0A348G6N6</accession>
<dbReference type="GO" id="GO:0006397">
    <property type="term" value="P:mRNA processing"/>
    <property type="evidence" value="ECO:0007669"/>
    <property type="project" value="InterPro"/>
</dbReference>
<sequence>MTFLYLLNLCQLFDSVIIYRSKYNLQRIPVSSLDRFIHDSLMVCHNADKKIRYKKFNSHFFFSKCSMFTSFGTSAMAYSKQLLSNSDRLRLTRLTLSSDVYYVHYKCFFFVFIRNNSILLKKIKYYADVFLIRDGVFFTSNILDLNGSSLGDFFTFLSLRFRDDCLLGSLILIRYLSLVHLTPFCNNPFFVLSHYNFFHSFSSSACGILPRSKKKWLNLSMIVIFVNYYFILFRLFSFYRFNFRCYVFRFLRYILYASCARLFTRKFSSRYYRKRAIRYCFLV</sequence>
<protein>
    <recommendedName>
        <fullName evidence="2">Domain X domain-containing protein</fullName>
    </recommendedName>
</protein>
<dbReference type="Pfam" id="PF01348">
    <property type="entry name" value="Intron_maturas2"/>
    <property type="match status" value="1"/>
</dbReference>
<dbReference type="EMBL" id="AP018919">
    <property type="protein sequence ID" value="BBF98333.1"/>
    <property type="molecule type" value="Genomic_DNA"/>
</dbReference>
<keyword evidence="1" id="KW-1133">Transmembrane helix</keyword>
<keyword evidence="1" id="KW-0812">Transmembrane</keyword>
<gene>
    <name evidence="3" type="primary">orf283</name>
</gene>